<dbReference type="GO" id="GO:0006207">
    <property type="term" value="P:'de novo' pyrimidine nucleobase biosynthetic process"/>
    <property type="evidence" value="ECO:0007669"/>
    <property type="project" value="InterPro"/>
</dbReference>
<gene>
    <name evidence="14" type="ORF">METZ01_LOCUS117376</name>
</gene>
<comment type="similarity">
    <text evidence="5">Belongs to the dihydroorotate dehydrogenase family. Type 2 subfamily.</text>
</comment>
<dbReference type="GO" id="GO:0044205">
    <property type="term" value="P:'de novo' UMP biosynthetic process"/>
    <property type="evidence" value="ECO:0007669"/>
    <property type="project" value="UniProtKB-UniPathway"/>
</dbReference>
<protein>
    <recommendedName>
        <fullName evidence="6">dihydroorotate dehydrogenase (quinone)</fullName>
        <ecNumber evidence="6">1.3.5.2</ecNumber>
    </recommendedName>
</protein>
<evidence type="ECO:0000256" key="1">
    <source>
        <dbReference type="ARBA" id="ARBA00001917"/>
    </source>
</evidence>
<accession>A0A381XJ50</accession>
<dbReference type="EMBL" id="UINC01015298">
    <property type="protein sequence ID" value="SVA64522.1"/>
    <property type="molecule type" value="Genomic_DNA"/>
</dbReference>
<dbReference type="AlphaFoldDB" id="A0A381XJ50"/>
<dbReference type="InterPro" id="IPR005720">
    <property type="entry name" value="Dihydroorotate_DH_cat"/>
</dbReference>
<comment type="cofactor">
    <cofactor evidence="1">
        <name>FMN</name>
        <dbReference type="ChEBI" id="CHEBI:58210"/>
    </cofactor>
</comment>
<keyword evidence="11" id="KW-0472">Membrane</keyword>
<evidence type="ECO:0000259" key="13">
    <source>
        <dbReference type="Pfam" id="PF01180"/>
    </source>
</evidence>
<comment type="catalytic activity">
    <reaction evidence="12">
        <text>(S)-dihydroorotate + a quinone = orotate + a quinol</text>
        <dbReference type="Rhea" id="RHEA:30187"/>
        <dbReference type="ChEBI" id="CHEBI:24646"/>
        <dbReference type="ChEBI" id="CHEBI:30839"/>
        <dbReference type="ChEBI" id="CHEBI:30864"/>
        <dbReference type="ChEBI" id="CHEBI:132124"/>
        <dbReference type="EC" id="1.3.5.2"/>
    </reaction>
</comment>
<sequence length="290" mass="32382">VPKKEKHFYFNNLTFKNRVGVAAGLDKNGDYIDALGSLGFGFIEVGTVTPVQQFGNPKPRIFRFKHQHAIINRLGFNNKGVDYLVSRIQSRSFDGVLGVNIGANKSSEGQKRIDDYVECFLKVAPYADYIAINISSPNTPNLRTLHQKENLLPLLEAMDLARVQANYSNPVFIKLSPDESNNTIFKIVDAINKFQFHGVIVSNTTLEHDQLKDSQNENISGGLSGKPLFEKSNLLLKTIHSYDSSLIKIGVGGVFNKEDFQQKIESGASLVQIYTSFIYQGPRIINKLLN</sequence>
<comment type="function">
    <text evidence="2">Catalyzes the conversion of dihydroorotate to orotate with quinone as electron acceptor.</text>
</comment>
<evidence type="ECO:0000256" key="7">
    <source>
        <dbReference type="ARBA" id="ARBA00022630"/>
    </source>
</evidence>
<evidence type="ECO:0000256" key="4">
    <source>
        <dbReference type="ARBA" id="ARBA00005161"/>
    </source>
</evidence>
<dbReference type="NCBIfam" id="TIGR01036">
    <property type="entry name" value="pyrD_sub2"/>
    <property type="match status" value="1"/>
</dbReference>
<name>A0A381XJ50_9ZZZZ</name>
<dbReference type="PIRSF" id="PIRSF000164">
    <property type="entry name" value="DHO_oxidase"/>
    <property type="match status" value="1"/>
</dbReference>
<dbReference type="PANTHER" id="PTHR48109">
    <property type="entry name" value="DIHYDROOROTATE DEHYDROGENASE (QUINONE), MITOCHONDRIAL-RELATED"/>
    <property type="match status" value="1"/>
</dbReference>
<dbReference type="InterPro" id="IPR050074">
    <property type="entry name" value="DHO_dehydrogenase"/>
</dbReference>
<keyword evidence="8" id="KW-0288">FMN</keyword>
<dbReference type="GO" id="GO:0005737">
    <property type="term" value="C:cytoplasm"/>
    <property type="evidence" value="ECO:0007669"/>
    <property type="project" value="InterPro"/>
</dbReference>
<comment type="pathway">
    <text evidence="4">Pyrimidine metabolism; UMP biosynthesis via de novo pathway; orotate from (S)-dihydroorotate (quinone route): step 1/1.</text>
</comment>
<dbReference type="PROSITE" id="PS00911">
    <property type="entry name" value="DHODEHASE_1"/>
    <property type="match status" value="1"/>
</dbReference>
<evidence type="ECO:0000256" key="2">
    <source>
        <dbReference type="ARBA" id="ARBA00003125"/>
    </source>
</evidence>
<evidence type="ECO:0000256" key="6">
    <source>
        <dbReference type="ARBA" id="ARBA00012791"/>
    </source>
</evidence>
<evidence type="ECO:0000256" key="8">
    <source>
        <dbReference type="ARBA" id="ARBA00022643"/>
    </source>
</evidence>
<evidence type="ECO:0000256" key="10">
    <source>
        <dbReference type="ARBA" id="ARBA00023002"/>
    </source>
</evidence>
<keyword evidence="10" id="KW-0560">Oxidoreductase</keyword>
<dbReference type="PANTHER" id="PTHR48109:SF4">
    <property type="entry name" value="DIHYDROOROTATE DEHYDROGENASE (QUINONE), MITOCHONDRIAL"/>
    <property type="match status" value="1"/>
</dbReference>
<dbReference type="GO" id="GO:0106430">
    <property type="term" value="F:dihydroorotate dehydrogenase (quinone) activity"/>
    <property type="evidence" value="ECO:0007669"/>
    <property type="project" value="UniProtKB-EC"/>
</dbReference>
<evidence type="ECO:0000256" key="5">
    <source>
        <dbReference type="ARBA" id="ARBA00005359"/>
    </source>
</evidence>
<comment type="subcellular location">
    <subcellularLocation>
        <location evidence="3">Membrane</location>
    </subcellularLocation>
</comment>
<feature type="non-terminal residue" evidence="14">
    <location>
        <position position="1"/>
    </location>
</feature>
<dbReference type="NCBIfam" id="NF003652">
    <property type="entry name" value="PRK05286.2-5"/>
    <property type="match status" value="1"/>
</dbReference>
<keyword evidence="7" id="KW-0285">Flavoprotein</keyword>
<dbReference type="UniPathway" id="UPA00070">
    <property type="reaction ID" value="UER00946"/>
</dbReference>
<dbReference type="InterPro" id="IPR005719">
    <property type="entry name" value="Dihydroorotate_DH_2"/>
</dbReference>
<evidence type="ECO:0000256" key="3">
    <source>
        <dbReference type="ARBA" id="ARBA00004370"/>
    </source>
</evidence>
<dbReference type="Pfam" id="PF01180">
    <property type="entry name" value="DHO_dh"/>
    <property type="match status" value="1"/>
</dbReference>
<evidence type="ECO:0000256" key="9">
    <source>
        <dbReference type="ARBA" id="ARBA00022975"/>
    </source>
</evidence>
<dbReference type="CDD" id="cd04738">
    <property type="entry name" value="DHOD_2_like"/>
    <property type="match status" value="1"/>
</dbReference>
<dbReference type="SUPFAM" id="SSF51395">
    <property type="entry name" value="FMN-linked oxidoreductases"/>
    <property type="match status" value="1"/>
</dbReference>
<evidence type="ECO:0000313" key="14">
    <source>
        <dbReference type="EMBL" id="SVA64522.1"/>
    </source>
</evidence>
<dbReference type="InterPro" id="IPR001295">
    <property type="entry name" value="Dihydroorotate_DH_CS"/>
</dbReference>
<feature type="domain" description="Dihydroorotate dehydrogenase catalytic" evidence="13">
    <location>
        <begin position="10"/>
        <end position="288"/>
    </location>
</feature>
<dbReference type="GO" id="GO:0005886">
    <property type="term" value="C:plasma membrane"/>
    <property type="evidence" value="ECO:0007669"/>
    <property type="project" value="TreeGrafter"/>
</dbReference>
<dbReference type="InterPro" id="IPR012135">
    <property type="entry name" value="Dihydroorotate_DH_1_2"/>
</dbReference>
<reference evidence="14" key="1">
    <citation type="submission" date="2018-05" db="EMBL/GenBank/DDBJ databases">
        <authorList>
            <person name="Lanie J.A."/>
            <person name="Ng W.-L."/>
            <person name="Kazmierczak K.M."/>
            <person name="Andrzejewski T.M."/>
            <person name="Davidsen T.M."/>
            <person name="Wayne K.J."/>
            <person name="Tettelin H."/>
            <person name="Glass J.I."/>
            <person name="Rusch D."/>
            <person name="Podicherti R."/>
            <person name="Tsui H.-C.T."/>
            <person name="Winkler M.E."/>
        </authorList>
    </citation>
    <scope>NUCLEOTIDE SEQUENCE</scope>
</reference>
<keyword evidence="9" id="KW-0665">Pyrimidine biosynthesis</keyword>
<dbReference type="EC" id="1.3.5.2" evidence="6"/>
<evidence type="ECO:0000256" key="12">
    <source>
        <dbReference type="ARBA" id="ARBA00048639"/>
    </source>
</evidence>
<evidence type="ECO:0000256" key="11">
    <source>
        <dbReference type="ARBA" id="ARBA00023136"/>
    </source>
</evidence>
<dbReference type="InterPro" id="IPR013785">
    <property type="entry name" value="Aldolase_TIM"/>
</dbReference>
<organism evidence="14">
    <name type="scientific">marine metagenome</name>
    <dbReference type="NCBI Taxonomy" id="408172"/>
    <lineage>
        <taxon>unclassified sequences</taxon>
        <taxon>metagenomes</taxon>
        <taxon>ecological metagenomes</taxon>
    </lineage>
</organism>
<dbReference type="Gene3D" id="3.20.20.70">
    <property type="entry name" value="Aldolase class I"/>
    <property type="match status" value="1"/>
</dbReference>
<proteinExistence type="inferred from homology"/>